<dbReference type="RefSeq" id="WP_307285026.1">
    <property type="nucleotide sequence ID" value="NZ_JAUSVX010000026.1"/>
</dbReference>
<feature type="transmembrane region" description="Helical" evidence="1">
    <location>
        <begin position="187"/>
        <end position="207"/>
    </location>
</feature>
<feature type="domain" description="GGDEF" evidence="2">
    <location>
        <begin position="256"/>
        <end position="388"/>
    </location>
</feature>
<gene>
    <name evidence="3" type="ORF">QO011_007837</name>
</gene>
<evidence type="ECO:0000256" key="1">
    <source>
        <dbReference type="SAM" id="Phobius"/>
    </source>
</evidence>
<feature type="transmembrane region" description="Helical" evidence="1">
    <location>
        <begin position="115"/>
        <end position="134"/>
    </location>
</feature>
<dbReference type="PROSITE" id="PS50887">
    <property type="entry name" value="GGDEF"/>
    <property type="match status" value="1"/>
</dbReference>
<keyword evidence="1" id="KW-0472">Membrane</keyword>
<dbReference type="InterPro" id="IPR052163">
    <property type="entry name" value="DGC-Regulatory_Protein"/>
</dbReference>
<accession>A0ABU0JME2</accession>
<organism evidence="3 4">
    <name type="scientific">Labrys wisconsinensis</name>
    <dbReference type="NCBI Taxonomy" id="425677"/>
    <lineage>
        <taxon>Bacteria</taxon>
        <taxon>Pseudomonadati</taxon>
        <taxon>Pseudomonadota</taxon>
        <taxon>Alphaproteobacteria</taxon>
        <taxon>Hyphomicrobiales</taxon>
        <taxon>Xanthobacteraceae</taxon>
        <taxon>Labrys</taxon>
    </lineage>
</organism>
<protein>
    <submittedName>
        <fullName evidence="3">Diguanylate cyclase (GGDEF)-like protein</fullName>
    </submittedName>
</protein>
<dbReference type="InterPro" id="IPR043128">
    <property type="entry name" value="Rev_trsase/Diguanyl_cyclase"/>
</dbReference>
<dbReference type="Pfam" id="PF00990">
    <property type="entry name" value="GGDEF"/>
    <property type="match status" value="1"/>
</dbReference>
<dbReference type="InterPro" id="IPR000160">
    <property type="entry name" value="GGDEF_dom"/>
</dbReference>
<keyword evidence="4" id="KW-1185">Reference proteome</keyword>
<dbReference type="Proteomes" id="UP001242480">
    <property type="component" value="Unassembled WGS sequence"/>
</dbReference>
<comment type="caution">
    <text evidence="3">The sequence shown here is derived from an EMBL/GenBank/DDBJ whole genome shotgun (WGS) entry which is preliminary data.</text>
</comment>
<feature type="transmembrane region" description="Helical" evidence="1">
    <location>
        <begin position="140"/>
        <end position="157"/>
    </location>
</feature>
<evidence type="ECO:0000259" key="2">
    <source>
        <dbReference type="PROSITE" id="PS50887"/>
    </source>
</evidence>
<dbReference type="InterPro" id="IPR029787">
    <property type="entry name" value="Nucleotide_cyclase"/>
</dbReference>
<dbReference type="SMART" id="SM00267">
    <property type="entry name" value="GGDEF"/>
    <property type="match status" value="1"/>
</dbReference>
<name>A0ABU0JME2_9HYPH</name>
<dbReference type="Gene3D" id="3.30.70.270">
    <property type="match status" value="1"/>
</dbReference>
<dbReference type="CDD" id="cd01949">
    <property type="entry name" value="GGDEF"/>
    <property type="match status" value="1"/>
</dbReference>
<keyword evidence="1" id="KW-0812">Transmembrane</keyword>
<feature type="transmembrane region" description="Helical" evidence="1">
    <location>
        <begin position="73"/>
        <end position="94"/>
    </location>
</feature>
<evidence type="ECO:0000313" key="4">
    <source>
        <dbReference type="Proteomes" id="UP001242480"/>
    </source>
</evidence>
<reference evidence="3 4" key="1">
    <citation type="submission" date="2023-07" db="EMBL/GenBank/DDBJ databases">
        <title>Genomic Encyclopedia of Type Strains, Phase IV (KMG-IV): sequencing the most valuable type-strain genomes for metagenomic binning, comparative biology and taxonomic classification.</title>
        <authorList>
            <person name="Goeker M."/>
        </authorList>
    </citation>
    <scope>NUCLEOTIDE SEQUENCE [LARGE SCALE GENOMIC DNA]</scope>
    <source>
        <strain evidence="3 4">DSM 19619</strain>
    </source>
</reference>
<sequence>MRSSLKLDGRRENAALIRTPQMPFRTETVRDGVYVELVRSLYTTLIPTTIMSIGYVLSFAVMGHASGSGLLELFALIGVFSGIARVLVLVIGSAEAGDPALDVGRAGILERRFAIAYYQFAVLLGASTACLFMVDAPRFHMLATCLLVGYGAGVAAGVGLRPRIAIPSMVMAIAPSIIVAASRWDAIYWITAAMTAALLAGGCQSLLGRYRVTSAEVGRRLTFEALARRDVLTTLPNRLALREWFESHVAVGAGHELLAVHCLDLDGFKPVNDVFGHPVGDALLKAVAMRLTQCLRPHDIAARLGGDEFAVVQRDLRSIDEADHLARRLRAVIAEPFSLHGHEIRISTSIGYAVCRRASADLDELTSLADQALYRAKNRGGGVEHSDMLVAMPVRLAAEG</sequence>
<proteinExistence type="predicted"/>
<keyword evidence="1" id="KW-1133">Transmembrane helix</keyword>
<dbReference type="PANTHER" id="PTHR46663">
    <property type="entry name" value="DIGUANYLATE CYCLASE DGCT-RELATED"/>
    <property type="match status" value="1"/>
</dbReference>
<dbReference type="NCBIfam" id="TIGR00254">
    <property type="entry name" value="GGDEF"/>
    <property type="match status" value="1"/>
</dbReference>
<feature type="transmembrane region" description="Helical" evidence="1">
    <location>
        <begin position="40"/>
        <end position="61"/>
    </location>
</feature>
<dbReference type="PANTHER" id="PTHR46663:SF2">
    <property type="entry name" value="GGDEF DOMAIN-CONTAINING PROTEIN"/>
    <property type="match status" value="1"/>
</dbReference>
<evidence type="ECO:0000313" key="3">
    <source>
        <dbReference type="EMBL" id="MDQ0474795.1"/>
    </source>
</evidence>
<dbReference type="SUPFAM" id="SSF55073">
    <property type="entry name" value="Nucleotide cyclase"/>
    <property type="match status" value="1"/>
</dbReference>
<dbReference type="EMBL" id="JAUSVX010000026">
    <property type="protein sequence ID" value="MDQ0474795.1"/>
    <property type="molecule type" value="Genomic_DNA"/>
</dbReference>